<proteinExistence type="predicted"/>
<gene>
    <name evidence="1" type="ORF">LCGC14_1626380</name>
</gene>
<comment type="caution">
    <text evidence="1">The sequence shown here is derived from an EMBL/GenBank/DDBJ whole genome shotgun (WGS) entry which is preliminary data.</text>
</comment>
<dbReference type="EMBL" id="LAZR01013356">
    <property type="protein sequence ID" value="KKM22341.1"/>
    <property type="molecule type" value="Genomic_DNA"/>
</dbReference>
<dbReference type="SUPFAM" id="SSF52309">
    <property type="entry name" value="N-(deoxy)ribosyltransferase-like"/>
    <property type="match status" value="1"/>
</dbReference>
<reference evidence="1" key="1">
    <citation type="journal article" date="2015" name="Nature">
        <title>Complex archaea that bridge the gap between prokaryotes and eukaryotes.</title>
        <authorList>
            <person name="Spang A."/>
            <person name="Saw J.H."/>
            <person name="Jorgensen S.L."/>
            <person name="Zaremba-Niedzwiedzka K."/>
            <person name="Martijn J."/>
            <person name="Lind A.E."/>
            <person name="van Eijk R."/>
            <person name="Schleper C."/>
            <person name="Guy L."/>
            <person name="Ettema T.J."/>
        </authorList>
    </citation>
    <scope>NUCLEOTIDE SEQUENCE</scope>
</reference>
<protein>
    <recommendedName>
        <fullName evidence="2">DUF1937 domain-containing protein</fullName>
    </recommendedName>
</protein>
<sequence>ALPKAYISGPMRGYKGHNYAAFDEARDNLIQQAVVTINPADIDRAGCYKEEGTRAYVYRDFHAIYMLDASKGDFICVLPGWESSTGAVAEVMTARWLGIPAKTQDGRPLIYIDTAALRDSAHDYIRVNVEADKDSING</sequence>
<evidence type="ECO:0000313" key="1">
    <source>
        <dbReference type="EMBL" id="KKM22341.1"/>
    </source>
</evidence>
<dbReference type="Pfam" id="PF14359">
    <property type="entry name" value="DUF4406"/>
    <property type="match status" value="1"/>
</dbReference>
<dbReference type="InterPro" id="IPR025518">
    <property type="entry name" value="DUF4406"/>
</dbReference>
<dbReference type="Gene3D" id="3.40.50.10400">
    <property type="entry name" value="Hypothetical protein PA1492"/>
    <property type="match status" value="1"/>
</dbReference>
<feature type="non-terminal residue" evidence="1">
    <location>
        <position position="1"/>
    </location>
</feature>
<dbReference type="AlphaFoldDB" id="A0A0F9I3Z6"/>
<name>A0A0F9I3Z6_9ZZZZ</name>
<organism evidence="1">
    <name type="scientific">marine sediment metagenome</name>
    <dbReference type="NCBI Taxonomy" id="412755"/>
    <lineage>
        <taxon>unclassified sequences</taxon>
        <taxon>metagenomes</taxon>
        <taxon>ecological metagenomes</taxon>
    </lineage>
</organism>
<accession>A0A0F9I3Z6</accession>
<evidence type="ECO:0008006" key="2">
    <source>
        <dbReference type="Google" id="ProtNLM"/>
    </source>
</evidence>